<dbReference type="PANTHER" id="PTHR33928:SF2">
    <property type="entry name" value="PECTATE LYASE SUPERFAMILY PROTEIN DOMAIN-CONTAINING PROTEIN-RELATED"/>
    <property type="match status" value="1"/>
</dbReference>
<dbReference type="Proteomes" id="UP000237481">
    <property type="component" value="Unassembled WGS sequence"/>
</dbReference>
<dbReference type="CDD" id="cd23668">
    <property type="entry name" value="GH55_beta13glucanase-like"/>
    <property type="match status" value="1"/>
</dbReference>
<dbReference type="OrthoDB" id="1046782at2759"/>
<organism evidence="3 4">
    <name type="scientific">Tolypocladium paradoxum</name>
    <dbReference type="NCBI Taxonomy" id="94208"/>
    <lineage>
        <taxon>Eukaryota</taxon>
        <taxon>Fungi</taxon>
        <taxon>Dikarya</taxon>
        <taxon>Ascomycota</taxon>
        <taxon>Pezizomycotina</taxon>
        <taxon>Sordariomycetes</taxon>
        <taxon>Hypocreomycetidae</taxon>
        <taxon>Hypocreales</taxon>
        <taxon>Ophiocordycipitaceae</taxon>
        <taxon>Tolypocladium</taxon>
    </lineage>
</organism>
<sequence length="1113" mass="123145">MGSDSSTEITTFDITPCYILHLSSTSAPEAIDIHSLGKMYSIIAWPLLFLQCLALGHSSVDNVGKDNYPFRKDESAVPVGARLSSISSPSLADPMLRHQVKQTQTDSVEGERTEKDSSDLPKPARLAGSTVANVDKAREVVESAIRQAAQRNKERLANPMRNNYVLRPRTNTGSARVAEAPVEVESEPLFNVTAEIAAAAALVAEADAYDEMTTNSTIRRRYLEERSKRLEARRLNKRNRPSDFWLAKISHHGSWPFGENKDDFPVFRDVTDPKYGAFGDGVHDDTEAIRKAVTDGNMCGPGCYSSTTKGAIIFFPPGTYLVSGTIETYYGTQFIGDPKNRPVIKAAPSFVGLGVISTNRYVENGGSGTDGLAKQWFINTANFYRQIRNFVIDIRNTDPNAYVAALHYQVAQATSLQFIEFFAKTGTTQQAIFAENGSGGFISDLVFNGGNFGLYGGAQQFTVQRIQFNGCKTAVQLIWDWGWTWQGVYIKDAEVGFKLLSEDGKHNTGSLLVVDSVFENVGKAIVIFPAKAEVSDGTTGLTLDNIKVYLEANENVDTFVLGRIYLDQKKLDTLSDKYKSPRDRSLTGDNKWGLPQAPYFDRAKPQYEETSGDKFHHIKGSCKGDGVSDDTICIRDALSNYGSNSVIYFDAGSYMISDTIIIPNGAKIVGENWAQLVAFGDKFKDERNPRPLIKVGEKSQRGTVEMQDLIFTSKGPTAGVIFVEWNILSDGPGKAGMWDCHVRVGGARGTELTAKECPAGKFNEKCKAGSALMHVTPHASGYFDNVWLWVADHDIDDPSWENDNNFMEQCSIYVARGLLIESTEPTFLYGTSSEHSVFYQYEFYNAKNVLASMIQTESPYYQPNPRMPAPFEHIVGDMPGDPAYKCDKNETCDSSWALRLINSSDIMIHVKAVGRQTSLIDLQGNFGGVKIHNLITIGAVYMIESDGMKVKSSDNKAVDFHPRWSQIAVFDPKQFTNPCTGMPDNSNPQLPTGSYLPDRFKDEPKFVDLTIYEKNPGISNNDSAGEAYYQLRGTNKKWHVAARWNEKKSPEERVGISYTDLETNGTPKGALWDLGWPTHDDGVVVQWVLTGSEKYGYYDSANPPVAGCRPSLM</sequence>
<evidence type="ECO:0000256" key="1">
    <source>
        <dbReference type="SAM" id="MobiDB-lite"/>
    </source>
</evidence>
<name>A0A2S4L0D2_9HYPO</name>
<dbReference type="InterPro" id="IPR011050">
    <property type="entry name" value="Pectin_lyase_fold/virulence"/>
</dbReference>
<feature type="region of interest" description="Disordered" evidence="1">
    <location>
        <begin position="88"/>
        <end position="129"/>
    </location>
</feature>
<evidence type="ECO:0000259" key="2">
    <source>
        <dbReference type="Pfam" id="PF12708"/>
    </source>
</evidence>
<reference evidence="3 4" key="1">
    <citation type="submission" date="2018-01" db="EMBL/GenBank/DDBJ databases">
        <title>Harnessing the power of phylogenomics to disentangle the directionality and signatures of interkingdom host jumping in the parasitic fungal genus Tolypocladium.</title>
        <authorList>
            <person name="Quandt C.A."/>
            <person name="Patterson W."/>
            <person name="Spatafora J.W."/>
        </authorList>
    </citation>
    <scope>NUCLEOTIDE SEQUENCE [LARGE SCALE GENOMIC DNA]</scope>
    <source>
        <strain evidence="3 4">NRBC 100945</strain>
    </source>
</reference>
<evidence type="ECO:0000313" key="3">
    <source>
        <dbReference type="EMBL" id="POR35855.1"/>
    </source>
</evidence>
<dbReference type="STRING" id="94208.A0A2S4L0D2"/>
<feature type="domain" description="Rhamnogalacturonase A/B/Epimerase-like pectate lyase" evidence="2">
    <location>
        <begin position="623"/>
        <end position="672"/>
    </location>
</feature>
<proteinExistence type="predicted"/>
<dbReference type="SUPFAM" id="SSF51126">
    <property type="entry name" value="Pectin lyase-like"/>
    <property type="match status" value="2"/>
</dbReference>
<dbReference type="Pfam" id="PF12708">
    <property type="entry name" value="Pect-lyase_RHGA_epim"/>
    <property type="match status" value="2"/>
</dbReference>
<dbReference type="Gene3D" id="2.160.20.10">
    <property type="entry name" value="Single-stranded right-handed beta-helix, Pectin lyase-like"/>
    <property type="match status" value="2"/>
</dbReference>
<evidence type="ECO:0000313" key="4">
    <source>
        <dbReference type="Proteomes" id="UP000237481"/>
    </source>
</evidence>
<feature type="compositionally biased region" description="Basic and acidic residues" evidence="1">
    <location>
        <begin position="109"/>
        <end position="119"/>
    </location>
</feature>
<dbReference type="GO" id="GO:0004650">
    <property type="term" value="F:polygalacturonase activity"/>
    <property type="evidence" value="ECO:0007669"/>
    <property type="project" value="InterPro"/>
</dbReference>
<accession>A0A2S4L0D2</accession>
<dbReference type="AlphaFoldDB" id="A0A2S4L0D2"/>
<feature type="domain" description="Rhamnogalacturonase A/B/Epimerase-like pectate lyase" evidence="2">
    <location>
        <begin position="267"/>
        <end position="497"/>
    </location>
</feature>
<dbReference type="PANTHER" id="PTHR33928">
    <property type="entry name" value="POLYGALACTURONASE QRT3"/>
    <property type="match status" value="1"/>
</dbReference>
<dbReference type="InterPro" id="IPR024535">
    <property type="entry name" value="RHGA/B-epi-like_pectate_lyase"/>
</dbReference>
<dbReference type="InterPro" id="IPR012334">
    <property type="entry name" value="Pectin_lyas_fold"/>
</dbReference>
<gene>
    <name evidence="3" type="ORF">TPAR_03949</name>
</gene>
<comment type="caution">
    <text evidence="3">The sequence shown here is derived from an EMBL/GenBank/DDBJ whole genome shotgun (WGS) entry which is preliminary data.</text>
</comment>
<dbReference type="EMBL" id="PKSG01000394">
    <property type="protein sequence ID" value="POR35855.1"/>
    <property type="molecule type" value="Genomic_DNA"/>
</dbReference>
<dbReference type="InterPro" id="IPR039279">
    <property type="entry name" value="QRT3-like"/>
</dbReference>
<protein>
    <submittedName>
        <fullName evidence="3">Exo-beta-1,3-glucanase</fullName>
    </submittedName>
</protein>
<keyword evidence="4" id="KW-1185">Reference proteome</keyword>